<dbReference type="PANTHER" id="PTHR11545">
    <property type="entry name" value="RIBOSOMAL PROTEIN L13"/>
    <property type="match status" value="1"/>
</dbReference>
<comment type="similarity">
    <text evidence="1 4">Belongs to the universal ribosomal protein uL13 family.</text>
</comment>
<dbReference type="GO" id="GO:0017148">
    <property type="term" value="P:negative regulation of translation"/>
    <property type="evidence" value="ECO:0007669"/>
    <property type="project" value="TreeGrafter"/>
</dbReference>
<keyword evidence="3 4" id="KW-0687">Ribonucleoprotein</keyword>
<dbReference type="PIRSF" id="PIRSF002181">
    <property type="entry name" value="Ribosomal_L13"/>
    <property type="match status" value="1"/>
</dbReference>
<dbReference type="Gene3D" id="3.90.1180.10">
    <property type="entry name" value="Ribosomal protein L13"/>
    <property type="match status" value="1"/>
</dbReference>
<dbReference type="PANTHER" id="PTHR11545:SF2">
    <property type="entry name" value="LARGE RIBOSOMAL SUBUNIT PROTEIN UL13M"/>
    <property type="match status" value="1"/>
</dbReference>
<dbReference type="CDD" id="cd00392">
    <property type="entry name" value="Ribosomal_L13"/>
    <property type="match status" value="1"/>
</dbReference>
<reference evidence="5 6" key="1">
    <citation type="submission" date="2019-02" db="EMBL/GenBank/DDBJ databases">
        <title>Deep-cultivation of Planctomycetes and their phenomic and genomic characterization uncovers novel biology.</title>
        <authorList>
            <person name="Wiegand S."/>
            <person name="Jogler M."/>
            <person name="Boedeker C."/>
            <person name="Pinto D."/>
            <person name="Vollmers J."/>
            <person name="Rivas-Marin E."/>
            <person name="Kohn T."/>
            <person name="Peeters S.H."/>
            <person name="Heuer A."/>
            <person name="Rast P."/>
            <person name="Oberbeckmann S."/>
            <person name="Bunk B."/>
            <person name="Jeske O."/>
            <person name="Meyerdierks A."/>
            <person name="Storesund J.E."/>
            <person name="Kallscheuer N."/>
            <person name="Luecker S."/>
            <person name="Lage O.M."/>
            <person name="Pohl T."/>
            <person name="Merkel B.J."/>
            <person name="Hornburger P."/>
            <person name="Mueller R.-W."/>
            <person name="Bruemmer F."/>
            <person name="Labrenz M."/>
            <person name="Spormann A.M."/>
            <person name="Op den Camp H."/>
            <person name="Overmann J."/>
            <person name="Amann R."/>
            <person name="Jetten M.S.M."/>
            <person name="Mascher T."/>
            <person name="Medema M.H."/>
            <person name="Devos D.P."/>
            <person name="Kaster A.-K."/>
            <person name="Ovreas L."/>
            <person name="Rohde M."/>
            <person name="Galperin M.Y."/>
            <person name="Jogler C."/>
        </authorList>
    </citation>
    <scope>NUCLEOTIDE SEQUENCE [LARGE SCALE GENOMIC DNA]</scope>
    <source>
        <strain evidence="5 6">Poly30</strain>
    </source>
</reference>
<name>A0A518EU92_9BACT</name>
<keyword evidence="6" id="KW-1185">Reference proteome</keyword>
<protein>
    <recommendedName>
        <fullName evidence="4">Large ribosomal subunit protein uL13</fullName>
    </recommendedName>
</protein>
<gene>
    <name evidence="4 5" type="primary">rplM</name>
    <name evidence="5" type="ORF">Poly30_31940</name>
</gene>
<organism evidence="5 6">
    <name type="scientific">Saltatorellus ferox</name>
    <dbReference type="NCBI Taxonomy" id="2528018"/>
    <lineage>
        <taxon>Bacteria</taxon>
        <taxon>Pseudomonadati</taxon>
        <taxon>Planctomycetota</taxon>
        <taxon>Planctomycetia</taxon>
        <taxon>Planctomycetia incertae sedis</taxon>
        <taxon>Saltatorellus</taxon>
    </lineage>
</organism>
<accession>A0A518EU92</accession>
<evidence type="ECO:0000313" key="6">
    <source>
        <dbReference type="Proteomes" id="UP000320390"/>
    </source>
</evidence>
<dbReference type="SUPFAM" id="SSF52161">
    <property type="entry name" value="Ribosomal protein L13"/>
    <property type="match status" value="1"/>
</dbReference>
<dbReference type="OrthoDB" id="9801330at2"/>
<dbReference type="InterPro" id="IPR005823">
    <property type="entry name" value="Ribosomal_uL13_bac-type"/>
</dbReference>
<dbReference type="GO" id="GO:0003729">
    <property type="term" value="F:mRNA binding"/>
    <property type="evidence" value="ECO:0007669"/>
    <property type="project" value="TreeGrafter"/>
</dbReference>
<keyword evidence="2 4" id="KW-0689">Ribosomal protein</keyword>
<dbReference type="InterPro" id="IPR036899">
    <property type="entry name" value="Ribosomal_uL13_sf"/>
</dbReference>
<dbReference type="GO" id="GO:0003735">
    <property type="term" value="F:structural constituent of ribosome"/>
    <property type="evidence" value="ECO:0007669"/>
    <property type="project" value="InterPro"/>
</dbReference>
<evidence type="ECO:0000256" key="3">
    <source>
        <dbReference type="ARBA" id="ARBA00023274"/>
    </source>
</evidence>
<dbReference type="Pfam" id="PF00572">
    <property type="entry name" value="Ribosomal_L13"/>
    <property type="match status" value="1"/>
</dbReference>
<evidence type="ECO:0000313" key="5">
    <source>
        <dbReference type="EMBL" id="QDV07666.1"/>
    </source>
</evidence>
<evidence type="ECO:0000256" key="4">
    <source>
        <dbReference type="HAMAP-Rule" id="MF_01366"/>
    </source>
</evidence>
<comment type="subunit">
    <text evidence="4">Part of the 50S ribosomal subunit.</text>
</comment>
<dbReference type="GO" id="GO:0006412">
    <property type="term" value="P:translation"/>
    <property type="evidence" value="ECO:0007669"/>
    <property type="project" value="UniProtKB-UniRule"/>
</dbReference>
<dbReference type="Proteomes" id="UP000320390">
    <property type="component" value="Chromosome"/>
</dbReference>
<dbReference type="RefSeq" id="WP_145206223.1">
    <property type="nucleotide sequence ID" value="NZ_CP036434.1"/>
</dbReference>
<sequence length="151" mass="17115">MTTTNVRRQDTTHVRRQDTEDRWLLYDASEHNLGRMAASIAMALQGKDRPTWTPSERTGAHVVVINGAKPRLTGTKGSDKIYRHYSGYPNGQKYVALEKVAERRPADIVTLAVRRMLPKTRLGRDLLRCLKVYGAEEHPHTAQAPVKVEKL</sequence>
<dbReference type="HAMAP" id="MF_01366">
    <property type="entry name" value="Ribosomal_uL13"/>
    <property type="match status" value="1"/>
</dbReference>
<dbReference type="AlphaFoldDB" id="A0A518EU92"/>
<comment type="function">
    <text evidence="4">This protein is one of the early assembly proteins of the 50S ribosomal subunit, although it is not seen to bind rRNA by itself. It is important during the early stages of 50S assembly.</text>
</comment>
<dbReference type="GO" id="GO:0022625">
    <property type="term" value="C:cytosolic large ribosomal subunit"/>
    <property type="evidence" value="ECO:0007669"/>
    <property type="project" value="TreeGrafter"/>
</dbReference>
<evidence type="ECO:0000256" key="2">
    <source>
        <dbReference type="ARBA" id="ARBA00022980"/>
    </source>
</evidence>
<evidence type="ECO:0000256" key="1">
    <source>
        <dbReference type="ARBA" id="ARBA00006227"/>
    </source>
</evidence>
<dbReference type="InterPro" id="IPR005822">
    <property type="entry name" value="Ribosomal_uL13"/>
</dbReference>
<proteinExistence type="inferred from homology"/>
<dbReference type="NCBIfam" id="TIGR01066">
    <property type="entry name" value="rplM_bact"/>
    <property type="match status" value="1"/>
</dbReference>
<dbReference type="EMBL" id="CP036434">
    <property type="protein sequence ID" value="QDV07666.1"/>
    <property type="molecule type" value="Genomic_DNA"/>
</dbReference>